<evidence type="ECO:0000313" key="1">
    <source>
        <dbReference type="EnsemblMetazoa" id="tetur33g01718.1"/>
    </source>
</evidence>
<reference evidence="2" key="1">
    <citation type="submission" date="2011-08" db="EMBL/GenBank/DDBJ databases">
        <authorList>
            <person name="Rombauts S."/>
        </authorList>
    </citation>
    <scope>NUCLEOTIDE SEQUENCE</scope>
    <source>
        <strain evidence="2">London</strain>
    </source>
</reference>
<organism evidence="1 2">
    <name type="scientific">Tetranychus urticae</name>
    <name type="common">Two-spotted spider mite</name>
    <dbReference type="NCBI Taxonomy" id="32264"/>
    <lineage>
        <taxon>Eukaryota</taxon>
        <taxon>Metazoa</taxon>
        <taxon>Ecdysozoa</taxon>
        <taxon>Arthropoda</taxon>
        <taxon>Chelicerata</taxon>
        <taxon>Arachnida</taxon>
        <taxon>Acari</taxon>
        <taxon>Acariformes</taxon>
        <taxon>Trombidiformes</taxon>
        <taxon>Prostigmata</taxon>
        <taxon>Eleutherengona</taxon>
        <taxon>Raphignathae</taxon>
        <taxon>Tetranychoidea</taxon>
        <taxon>Tetranychidae</taxon>
        <taxon>Tetranychus</taxon>
    </lineage>
</organism>
<keyword evidence="2" id="KW-1185">Reference proteome</keyword>
<dbReference type="EMBL" id="CAEY01000945">
    <property type="status" value="NOT_ANNOTATED_CDS"/>
    <property type="molecule type" value="Genomic_DNA"/>
</dbReference>
<name>T1L2P5_TETUR</name>
<dbReference type="EnsemblMetazoa" id="tetur33g01718.1">
    <property type="protein sequence ID" value="tetur33g01718.1"/>
    <property type="gene ID" value="tetur33g01718"/>
</dbReference>
<evidence type="ECO:0000313" key="2">
    <source>
        <dbReference type="Proteomes" id="UP000015104"/>
    </source>
</evidence>
<dbReference type="AlphaFoldDB" id="T1L2P5"/>
<dbReference type="Proteomes" id="UP000015104">
    <property type="component" value="Unassembled WGS sequence"/>
</dbReference>
<protein>
    <submittedName>
        <fullName evidence="1">Uncharacterized protein</fullName>
    </submittedName>
</protein>
<reference evidence="1" key="2">
    <citation type="submission" date="2015-06" db="UniProtKB">
        <authorList>
            <consortium name="EnsemblMetazoa"/>
        </authorList>
    </citation>
    <scope>IDENTIFICATION</scope>
</reference>
<sequence length="33" mass="3973">MVKWCFKVLTMETWIVHLMHTKHNKSTVTTFPP</sequence>
<accession>T1L2P5</accession>
<dbReference type="HOGENOM" id="CLU_3385372_0_0_1"/>
<proteinExistence type="predicted"/>